<dbReference type="EMBL" id="NHYE01001405">
    <property type="protein sequence ID" value="PPQ95926.1"/>
    <property type="molecule type" value="Genomic_DNA"/>
</dbReference>
<protein>
    <recommendedName>
        <fullName evidence="3">F-box domain-containing protein</fullName>
    </recommendedName>
</protein>
<dbReference type="OrthoDB" id="2900663at2759"/>
<evidence type="ECO:0008006" key="3">
    <source>
        <dbReference type="Google" id="ProtNLM"/>
    </source>
</evidence>
<gene>
    <name evidence="1" type="ORF">CVT26_016147</name>
</gene>
<dbReference type="AlphaFoldDB" id="A0A409XYV0"/>
<keyword evidence="2" id="KW-1185">Reference proteome</keyword>
<name>A0A409XYV0_9AGAR</name>
<reference evidence="1 2" key="1">
    <citation type="journal article" date="2018" name="Evol. Lett.">
        <title>Horizontal gene cluster transfer increased hallucinogenic mushroom diversity.</title>
        <authorList>
            <person name="Reynolds H.T."/>
            <person name="Vijayakumar V."/>
            <person name="Gluck-Thaler E."/>
            <person name="Korotkin H.B."/>
            <person name="Matheny P.B."/>
            <person name="Slot J.C."/>
        </authorList>
    </citation>
    <scope>NUCLEOTIDE SEQUENCE [LARGE SCALE GENOMIC DNA]</scope>
    <source>
        <strain evidence="1 2">SRW20</strain>
    </source>
</reference>
<sequence>MPSVESKISTVAAASRAEVRRSPPELPNELEREIFETTAIAHPESTTKLILVSRKVKEWVEPIIYDILIYSPTYNRPSFCGDCPVDSPLFKKVARYAKNVCIQGVPSLTAAMIMQHCHNMTNLALWSLAGSHQPIVPLISSLPIQRLSVNVRELFQHANPEIGSLTPVLDIPALTNITHLEIISVTRTFCHWEAWKNLAFLPCLTHLAIDYSTRRITRDILDNCRHLVILVLYFAVDGEVDGDSDDGDNEYSSTKHADTGIMTDSRVVQMEENVDDMRAWEMDVEGPEDFWKKAERISDKKRIKQ</sequence>
<accession>A0A409XYV0</accession>
<organism evidence="1 2">
    <name type="scientific">Gymnopilus dilepis</name>
    <dbReference type="NCBI Taxonomy" id="231916"/>
    <lineage>
        <taxon>Eukaryota</taxon>
        <taxon>Fungi</taxon>
        <taxon>Dikarya</taxon>
        <taxon>Basidiomycota</taxon>
        <taxon>Agaricomycotina</taxon>
        <taxon>Agaricomycetes</taxon>
        <taxon>Agaricomycetidae</taxon>
        <taxon>Agaricales</taxon>
        <taxon>Agaricineae</taxon>
        <taxon>Hymenogastraceae</taxon>
        <taxon>Gymnopilus</taxon>
    </lineage>
</organism>
<dbReference type="SUPFAM" id="SSF52047">
    <property type="entry name" value="RNI-like"/>
    <property type="match status" value="1"/>
</dbReference>
<dbReference type="Proteomes" id="UP000284706">
    <property type="component" value="Unassembled WGS sequence"/>
</dbReference>
<proteinExistence type="predicted"/>
<evidence type="ECO:0000313" key="1">
    <source>
        <dbReference type="EMBL" id="PPQ95926.1"/>
    </source>
</evidence>
<comment type="caution">
    <text evidence="1">The sequence shown here is derived from an EMBL/GenBank/DDBJ whole genome shotgun (WGS) entry which is preliminary data.</text>
</comment>
<evidence type="ECO:0000313" key="2">
    <source>
        <dbReference type="Proteomes" id="UP000284706"/>
    </source>
</evidence>
<dbReference type="InParanoid" id="A0A409XYV0"/>